<dbReference type="PROSITE" id="PS51273">
    <property type="entry name" value="GATASE_TYPE_1"/>
    <property type="match status" value="1"/>
</dbReference>
<dbReference type="InterPro" id="IPR036480">
    <property type="entry name" value="CarbP_synth_ssu_N_sf"/>
</dbReference>
<feature type="binding site" evidence="8">
    <location>
        <position position="47"/>
    </location>
    <ligand>
        <name>L-glutamine</name>
        <dbReference type="ChEBI" id="CHEBI:58359"/>
    </ligand>
</feature>
<feature type="binding site" evidence="8">
    <location>
        <position position="270"/>
    </location>
    <ligand>
        <name>L-glutamine</name>
        <dbReference type="ChEBI" id="CHEBI:58359"/>
    </ligand>
</feature>
<feature type="binding site" evidence="8">
    <location>
        <position position="313"/>
    </location>
    <ligand>
        <name>L-glutamine</name>
        <dbReference type="ChEBI" id="CHEBI:58359"/>
    </ligand>
</feature>
<feature type="domain" description="Carbamoyl-phosphate synthase small subunit N-terminal" evidence="9">
    <location>
        <begin position="3"/>
        <end position="133"/>
    </location>
</feature>
<evidence type="ECO:0000256" key="6">
    <source>
        <dbReference type="ARBA" id="ARBA00022962"/>
    </source>
</evidence>
<feature type="active site" evidence="8">
    <location>
        <position position="353"/>
    </location>
</feature>
<comment type="pathway">
    <text evidence="1 8">Amino-acid biosynthesis; L-arginine biosynthesis; carbamoyl phosphate from bicarbonate: step 1/1.</text>
</comment>
<comment type="catalytic activity">
    <reaction evidence="7 8">
        <text>hydrogencarbonate + L-glutamine + 2 ATP + H2O = carbamoyl phosphate + L-glutamate + 2 ADP + phosphate + 2 H(+)</text>
        <dbReference type="Rhea" id="RHEA:18633"/>
        <dbReference type="ChEBI" id="CHEBI:15377"/>
        <dbReference type="ChEBI" id="CHEBI:15378"/>
        <dbReference type="ChEBI" id="CHEBI:17544"/>
        <dbReference type="ChEBI" id="CHEBI:29985"/>
        <dbReference type="ChEBI" id="CHEBI:30616"/>
        <dbReference type="ChEBI" id="CHEBI:43474"/>
        <dbReference type="ChEBI" id="CHEBI:58228"/>
        <dbReference type="ChEBI" id="CHEBI:58359"/>
        <dbReference type="ChEBI" id="CHEBI:456216"/>
        <dbReference type="EC" id="6.3.5.5"/>
    </reaction>
</comment>
<evidence type="ECO:0000256" key="8">
    <source>
        <dbReference type="HAMAP-Rule" id="MF_01209"/>
    </source>
</evidence>
<dbReference type="InterPro" id="IPR035686">
    <property type="entry name" value="CPSase_GATase1"/>
</dbReference>
<dbReference type="NCBIfam" id="TIGR01368">
    <property type="entry name" value="CPSaseIIsmall"/>
    <property type="match status" value="1"/>
</dbReference>
<feature type="binding site" evidence="8">
    <location>
        <position position="314"/>
    </location>
    <ligand>
        <name>L-glutamine</name>
        <dbReference type="ChEBI" id="CHEBI:58359"/>
    </ligand>
</feature>
<comment type="similarity">
    <text evidence="2 8">Belongs to the CarA family.</text>
</comment>
<dbReference type="Pfam" id="PF00988">
    <property type="entry name" value="CPSase_sm_chain"/>
    <property type="match status" value="1"/>
</dbReference>
<keyword evidence="5 8" id="KW-0067">ATP-binding</keyword>
<comment type="pathway">
    <text evidence="8">Pyrimidine metabolism; UMP biosynthesis via de novo pathway; (S)-dihydroorotate from bicarbonate: step 1/3.</text>
</comment>
<feature type="binding site" evidence="8">
    <location>
        <position position="241"/>
    </location>
    <ligand>
        <name>L-glutamine</name>
        <dbReference type="ChEBI" id="CHEBI:58359"/>
    </ligand>
</feature>
<dbReference type="PANTHER" id="PTHR43418">
    <property type="entry name" value="MULTIFUNCTIONAL TRYPTOPHAN BIOSYNTHESIS PROTEIN-RELATED"/>
    <property type="match status" value="1"/>
</dbReference>
<dbReference type="SUPFAM" id="SSF52021">
    <property type="entry name" value="Carbamoyl phosphate synthetase, small subunit N-terminal domain"/>
    <property type="match status" value="1"/>
</dbReference>
<comment type="subunit">
    <text evidence="8">Composed of two chains; the small (or glutamine) chain promotes the hydrolysis of glutamine to ammonia, which is used by the large (or ammonia) chain to synthesize carbamoyl phosphate. Tetramer of heterodimers (alpha,beta)4.</text>
</comment>
<name>A0ABQ1PZ13_9GAMM</name>
<accession>A0ABQ1PZ13</accession>
<feature type="active site" evidence="8">
    <location>
        <position position="355"/>
    </location>
</feature>
<protein>
    <recommendedName>
        <fullName evidence="8">Carbamoyl phosphate synthase small chain</fullName>
        <ecNumber evidence="8">6.3.5.5</ecNumber>
    </recommendedName>
    <alternativeName>
        <fullName evidence="8">Carbamoyl phosphate synthetase glutamine chain</fullName>
    </alternativeName>
</protein>
<keyword evidence="3 8" id="KW-0436">Ligase</keyword>
<organism evidence="10 11">
    <name type="scientific">Halopseudomonas salina</name>
    <dbReference type="NCBI Taxonomy" id="1323744"/>
    <lineage>
        <taxon>Bacteria</taxon>
        <taxon>Pseudomonadati</taxon>
        <taxon>Pseudomonadota</taxon>
        <taxon>Gammaproteobacteria</taxon>
        <taxon>Pseudomonadales</taxon>
        <taxon>Pseudomonadaceae</taxon>
        <taxon>Halopseudomonas</taxon>
    </lineage>
</organism>
<keyword evidence="8" id="KW-0055">Arginine biosynthesis</keyword>
<dbReference type="SMART" id="SM01097">
    <property type="entry name" value="CPSase_sm_chain"/>
    <property type="match status" value="1"/>
</dbReference>
<keyword evidence="8" id="KW-0665">Pyrimidine biosynthesis</keyword>
<proteinExistence type="inferred from homology"/>
<dbReference type="Gene3D" id="3.50.30.20">
    <property type="entry name" value="Carbamoyl-phosphate synthase small subunit, N-terminal domain"/>
    <property type="match status" value="1"/>
</dbReference>
<dbReference type="PANTHER" id="PTHR43418:SF7">
    <property type="entry name" value="CARBAMOYL-PHOSPHATE SYNTHASE SMALL CHAIN"/>
    <property type="match status" value="1"/>
</dbReference>
<feature type="region of interest" description="CPSase" evidence="8">
    <location>
        <begin position="1"/>
        <end position="192"/>
    </location>
</feature>
<feature type="active site" description="Nucleophile" evidence="8">
    <location>
        <position position="269"/>
    </location>
</feature>
<dbReference type="PRINTS" id="PR00097">
    <property type="entry name" value="ANTSNTHASEII"/>
</dbReference>
<dbReference type="RefSeq" id="WP_150278784.1">
    <property type="nucleotide sequence ID" value="NZ_BMFF01000006.1"/>
</dbReference>
<comment type="caution">
    <text evidence="10">The sequence shown here is derived from an EMBL/GenBank/DDBJ whole genome shotgun (WGS) entry which is preliminary data.</text>
</comment>
<dbReference type="PRINTS" id="PR00099">
    <property type="entry name" value="CPSGATASE"/>
</dbReference>
<evidence type="ECO:0000256" key="3">
    <source>
        <dbReference type="ARBA" id="ARBA00022598"/>
    </source>
</evidence>
<dbReference type="SUPFAM" id="SSF52317">
    <property type="entry name" value="Class I glutamine amidotransferase-like"/>
    <property type="match status" value="1"/>
</dbReference>
<comment type="function">
    <text evidence="8">Small subunit of the glutamine-dependent carbamoyl phosphate synthetase (CPSase). CPSase catalyzes the formation of carbamoyl phosphate from the ammonia moiety of glutamine, carbonate, and phosphate donated by ATP, constituting the first step of 2 biosynthetic pathways, one leading to arginine and/or urea and the other to pyrimidine nucleotides. The small subunit (glutamine amidotransferase) binds and cleaves glutamine to supply the large subunit with the substrate ammonia.</text>
</comment>
<reference evidence="11" key="1">
    <citation type="journal article" date="2019" name="Int. J. Syst. Evol. Microbiol.">
        <title>The Global Catalogue of Microorganisms (GCM) 10K type strain sequencing project: providing services to taxonomists for standard genome sequencing and annotation.</title>
        <authorList>
            <consortium name="The Broad Institute Genomics Platform"/>
            <consortium name="The Broad Institute Genome Sequencing Center for Infectious Disease"/>
            <person name="Wu L."/>
            <person name="Ma J."/>
        </authorList>
    </citation>
    <scope>NUCLEOTIDE SEQUENCE [LARGE SCALE GENOMIC DNA]</scope>
    <source>
        <strain evidence="11">CGMCC 1.12482</strain>
    </source>
</reference>
<keyword evidence="8" id="KW-0028">Amino-acid biosynthesis</keyword>
<dbReference type="EC" id="6.3.5.5" evidence="8"/>
<dbReference type="InterPro" id="IPR050472">
    <property type="entry name" value="Anth_synth/Amidotransfase"/>
</dbReference>
<evidence type="ECO:0000313" key="11">
    <source>
        <dbReference type="Proteomes" id="UP000638188"/>
    </source>
</evidence>
<gene>
    <name evidence="8 10" type="primary">carA</name>
    <name evidence="10" type="ORF">GCM10007418_28220</name>
</gene>
<dbReference type="PRINTS" id="PR00096">
    <property type="entry name" value="GATASE"/>
</dbReference>
<evidence type="ECO:0000256" key="5">
    <source>
        <dbReference type="ARBA" id="ARBA00022840"/>
    </source>
</evidence>
<comment type="catalytic activity">
    <reaction evidence="8">
        <text>L-glutamine + H2O = L-glutamate + NH4(+)</text>
        <dbReference type="Rhea" id="RHEA:15889"/>
        <dbReference type="ChEBI" id="CHEBI:15377"/>
        <dbReference type="ChEBI" id="CHEBI:28938"/>
        <dbReference type="ChEBI" id="CHEBI:29985"/>
        <dbReference type="ChEBI" id="CHEBI:58359"/>
    </reaction>
</comment>
<feature type="binding site" evidence="8">
    <location>
        <position position="273"/>
    </location>
    <ligand>
        <name>L-glutamine</name>
        <dbReference type="ChEBI" id="CHEBI:58359"/>
    </ligand>
</feature>
<evidence type="ECO:0000256" key="4">
    <source>
        <dbReference type="ARBA" id="ARBA00022741"/>
    </source>
</evidence>
<dbReference type="InterPro" id="IPR002474">
    <property type="entry name" value="CarbamoylP_synth_ssu_N"/>
</dbReference>
<dbReference type="InterPro" id="IPR029062">
    <property type="entry name" value="Class_I_gatase-like"/>
</dbReference>
<keyword evidence="4 8" id="KW-0547">Nucleotide-binding</keyword>
<evidence type="ECO:0000313" key="10">
    <source>
        <dbReference type="EMBL" id="GGD07547.1"/>
    </source>
</evidence>
<dbReference type="HAMAP" id="MF_01209">
    <property type="entry name" value="CPSase_S_chain"/>
    <property type="match status" value="1"/>
</dbReference>
<dbReference type="CDD" id="cd01744">
    <property type="entry name" value="GATase1_CPSase"/>
    <property type="match status" value="1"/>
</dbReference>
<feature type="binding site" evidence="8">
    <location>
        <position position="311"/>
    </location>
    <ligand>
        <name>L-glutamine</name>
        <dbReference type="ChEBI" id="CHEBI:58359"/>
    </ligand>
</feature>
<evidence type="ECO:0000259" key="9">
    <source>
        <dbReference type="SMART" id="SM01097"/>
    </source>
</evidence>
<evidence type="ECO:0000256" key="7">
    <source>
        <dbReference type="ARBA" id="ARBA00048816"/>
    </source>
</evidence>
<dbReference type="NCBIfam" id="NF009475">
    <property type="entry name" value="PRK12838.1"/>
    <property type="match status" value="1"/>
</dbReference>
<dbReference type="InterPro" id="IPR017926">
    <property type="entry name" value="GATASE"/>
</dbReference>
<dbReference type="Proteomes" id="UP000638188">
    <property type="component" value="Unassembled WGS sequence"/>
</dbReference>
<keyword evidence="6 8" id="KW-0315">Glutamine amidotransferase</keyword>
<dbReference type="EMBL" id="BMFF01000006">
    <property type="protein sequence ID" value="GGD07547.1"/>
    <property type="molecule type" value="Genomic_DNA"/>
</dbReference>
<dbReference type="Gene3D" id="3.40.50.880">
    <property type="match status" value="1"/>
</dbReference>
<dbReference type="InterPro" id="IPR006274">
    <property type="entry name" value="CarbamoylP_synth_ssu"/>
</dbReference>
<dbReference type="Pfam" id="PF00117">
    <property type="entry name" value="GATase"/>
    <property type="match status" value="1"/>
</dbReference>
<evidence type="ECO:0000256" key="2">
    <source>
        <dbReference type="ARBA" id="ARBA00007800"/>
    </source>
</evidence>
<keyword evidence="11" id="KW-1185">Reference proteome</keyword>
<evidence type="ECO:0000256" key="1">
    <source>
        <dbReference type="ARBA" id="ARBA00005077"/>
    </source>
</evidence>
<feature type="binding site" evidence="8">
    <location>
        <position position="243"/>
    </location>
    <ligand>
        <name>L-glutamine</name>
        <dbReference type="ChEBI" id="CHEBI:58359"/>
    </ligand>
</feature>
<sequence>MSKPAILALADGSIFRGEAIGADGHTVGEVVFNTAMTGYQEILTDPSYARQIVTLTYPHIGNTGTVPDDSESFQVWAAGLVIRDLPLMASNWRSTKSLPDYLKDNGTVAIAGIDTRRLTRILREKGAQNGCILAGDDATEEKALQLAREFPGLKGMDLAKEVSVKETYEWRSSVWSLEANAHVEIPASELPYHVVTFDYGIKYNILRMLVDRGCRITVLPAQTTAAEALALKPNGILLGNGPGDPEPCDYAIKAIQEILETDTPVFGICLGHQLLALASGARTVKMPNGHHGANHPVVNVDTGEVMITSQNHGFAVDEATLPANVRATHKSLFDGTLQGIERTDKTAFSFQGHPEASPGPHDVAPLFDRFIKAMAERL</sequence>